<dbReference type="VEuPathDB" id="FungiDB:PYU1_G014947"/>
<dbReference type="AlphaFoldDB" id="K3XCM9"/>
<protein>
    <submittedName>
        <fullName evidence="1">Uncharacterized protein</fullName>
    </submittedName>
</protein>
<reference evidence="1" key="3">
    <citation type="submission" date="2015-02" db="UniProtKB">
        <authorList>
            <consortium name="EnsemblProtists"/>
        </authorList>
    </citation>
    <scope>IDENTIFICATION</scope>
    <source>
        <strain evidence="1">DAOM BR144</strain>
    </source>
</reference>
<accession>K3XCM9</accession>
<reference evidence="2" key="1">
    <citation type="journal article" date="2010" name="Genome Biol.">
        <title>Genome sequence of the necrotrophic plant pathogen Pythium ultimum reveals original pathogenicity mechanisms and effector repertoire.</title>
        <authorList>
            <person name="Levesque C.A."/>
            <person name="Brouwer H."/>
            <person name="Cano L."/>
            <person name="Hamilton J.P."/>
            <person name="Holt C."/>
            <person name="Huitema E."/>
            <person name="Raffaele S."/>
            <person name="Robideau G.P."/>
            <person name="Thines M."/>
            <person name="Win J."/>
            <person name="Zerillo M.M."/>
            <person name="Beakes G.W."/>
            <person name="Boore J.L."/>
            <person name="Busam D."/>
            <person name="Dumas B."/>
            <person name="Ferriera S."/>
            <person name="Fuerstenberg S.I."/>
            <person name="Gachon C.M."/>
            <person name="Gaulin E."/>
            <person name="Govers F."/>
            <person name="Grenville-Briggs L."/>
            <person name="Horner N."/>
            <person name="Hostetler J."/>
            <person name="Jiang R.H."/>
            <person name="Johnson J."/>
            <person name="Krajaejun T."/>
            <person name="Lin H."/>
            <person name="Meijer H.J."/>
            <person name="Moore B."/>
            <person name="Morris P."/>
            <person name="Phuntmart V."/>
            <person name="Puiu D."/>
            <person name="Shetty J."/>
            <person name="Stajich J.E."/>
            <person name="Tripathy S."/>
            <person name="Wawra S."/>
            <person name="van West P."/>
            <person name="Whitty B.R."/>
            <person name="Coutinho P.M."/>
            <person name="Henrissat B."/>
            <person name="Martin F."/>
            <person name="Thomas P.D."/>
            <person name="Tyler B.M."/>
            <person name="De Vries R.P."/>
            <person name="Kamoun S."/>
            <person name="Yandell M."/>
            <person name="Tisserat N."/>
            <person name="Buell C.R."/>
        </authorList>
    </citation>
    <scope>NUCLEOTIDE SEQUENCE</scope>
    <source>
        <strain evidence="2">DAOM:BR144</strain>
    </source>
</reference>
<dbReference type="InParanoid" id="K3XCM9"/>
<dbReference type="HOGENOM" id="CLU_184931_0_0_1"/>
<organism evidence="1 2">
    <name type="scientific">Globisporangium ultimum (strain ATCC 200006 / CBS 805.95 / DAOM BR144)</name>
    <name type="common">Pythium ultimum</name>
    <dbReference type="NCBI Taxonomy" id="431595"/>
    <lineage>
        <taxon>Eukaryota</taxon>
        <taxon>Sar</taxon>
        <taxon>Stramenopiles</taxon>
        <taxon>Oomycota</taxon>
        <taxon>Peronosporomycetes</taxon>
        <taxon>Pythiales</taxon>
        <taxon>Pythiaceae</taxon>
        <taxon>Globisporangium</taxon>
    </lineage>
</organism>
<dbReference type="EMBL" id="ADOS01001290">
    <property type="status" value="NOT_ANNOTATED_CDS"/>
    <property type="molecule type" value="Genomic_DNA"/>
</dbReference>
<dbReference type="EnsemblProtists" id="PYU1_T014978">
    <property type="protein sequence ID" value="PYU1_T014978"/>
    <property type="gene ID" value="PYU1_G014947"/>
</dbReference>
<name>K3XCM9_GLOUD</name>
<keyword evidence="2" id="KW-1185">Reference proteome</keyword>
<sequence>MLAIAEGELLIRHLPQFLRRVCDGDTLFRFHNTIAAQVEGELVGKLADATQVYKDHQSTGRIVEAILQAARYRNDGRMEETMAMLKDLKAAEYND</sequence>
<proteinExistence type="predicted"/>
<evidence type="ECO:0000313" key="1">
    <source>
        <dbReference type="EnsemblProtists" id="PYU1_T014978"/>
    </source>
</evidence>
<reference evidence="2" key="2">
    <citation type="submission" date="2010-04" db="EMBL/GenBank/DDBJ databases">
        <authorList>
            <person name="Buell R."/>
            <person name="Hamilton J."/>
            <person name="Hostetler J."/>
        </authorList>
    </citation>
    <scope>NUCLEOTIDE SEQUENCE [LARGE SCALE GENOMIC DNA]</scope>
    <source>
        <strain evidence="2">DAOM:BR144</strain>
    </source>
</reference>
<evidence type="ECO:0000313" key="2">
    <source>
        <dbReference type="Proteomes" id="UP000019132"/>
    </source>
</evidence>
<dbReference type="Proteomes" id="UP000019132">
    <property type="component" value="Unassembled WGS sequence"/>
</dbReference>